<dbReference type="RefSeq" id="WP_092723552.1">
    <property type="nucleotide sequence ID" value="NZ_FNNO01000006.1"/>
</dbReference>
<evidence type="ECO:0000256" key="5">
    <source>
        <dbReference type="ARBA" id="ARBA00022960"/>
    </source>
</evidence>
<dbReference type="GO" id="GO:0071555">
    <property type="term" value="P:cell wall organization"/>
    <property type="evidence" value="ECO:0007669"/>
    <property type="project" value="UniProtKB-KW"/>
</dbReference>
<keyword evidence="5 10" id="KW-0133">Cell shape</keyword>
<proteinExistence type="inferred from homology"/>
<dbReference type="NCBIfam" id="TIGR01133">
    <property type="entry name" value="murG"/>
    <property type="match status" value="1"/>
</dbReference>
<dbReference type="EMBL" id="FNNO01000006">
    <property type="protein sequence ID" value="SDW83381.1"/>
    <property type="molecule type" value="Genomic_DNA"/>
</dbReference>
<evidence type="ECO:0000313" key="13">
    <source>
        <dbReference type="EMBL" id="SDW83381.1"/>
    </source>
</evidence>
<comment type="subcellular location">
    <subcellularLocation>
        <location evidence="10">Cell membrane</location>
        <topology evidence="10">Peripheral membrane protein</topology>
        <orientation evidence="10">Cytoplasmic side</orientation>
    </subcellularLocation>
</comment>
<evidence type="ECO:0000256" key="8">
    <source>
        <dbReference type="ARBA" id="ARBA00023306"/>
    </source>
</evidence>
<comment type="similarity">
    <text evidence="10">Belongs to the glycosyltransferase 28 family. MurG subfamily.</text>
</comment>
<dbReference type="PANTHER" id="PTHR21015">
    <property type="entry name" value="UDP-N-ACETYLGLUCOSAMINE--N-ACETYLMURAMYL-(PENTAPEPTIDE) PYROPHOSPHORYL-UNDECAPRENOL N-ACETYLGLUCOSAMINE TRANSFERASE 1"/>
    <property type="match status" value="1"/>
</dbReference>
<comment type="caution">
    <text evidence="10">Lacks conserved residue(s) required for the propagation of feature annotation.</text>
</comment>
<dbReference type="InterPro" id="IPR006009">
    <property type="entry name" value="GlcNAc_MurG"/>
</dbReference>
<gene>
    <name evidence="10" type="primary">murG</name>
    <name evidence="13" type="ORF">SAMN05444410_10682</name>
</gene>
<keyword evidence="6 10" id="KW-0573">Peptidoglycan synthesis</keyword>
<evidence type="ECO:0000256" key="4">
    <source>
        <dbReference type="ARBA" id="ARBA00022679"/>
    </source>
</evidence>
<dbReference type="Pfam" id="PF04101">
    <property type="entry name" value="Glyco_tran_28_C"/>
    <property type="match status" value="1"/>
</dbReference>
<feature type="binding site" evidence="10">
    <location>
        <position position="250"/>
    </location>
    <ligand>
        <name>UDP-N-acetyl-alpha-D-glucosamine</name>
        <dbReference type="ChEBI" id="CHEBI:57705"/>
    </ligand>
</feature>
<dbReference type="SUPFAM" id="SSF53756">
    <property type="entry name" value="UDP-Glycosyltransferase/glycogen phosphorylase"/>
    <property type="match status" value="1"/>
</dbReference>
<evidence type="ECO:0000256" key="2">
    <source>
        <dbReference type="ARBA" id="ARBA00022618"/>
    </source>
</evidence>
<dbReference type="Gene3D" id="3.40.50.2000">
    <property type="entry name" value="Glycogen Phosphorylase B"/>
    <property type="match status" value="2"/>
</dbReference>
<dbReference type="PANTHER" id="PTHR21015:SF22">
    <property type="entry name" value="GLYCOSYLTRANSFERASE"/>
    <property type="match status" value="1"/>
</dbReference>
<comment type="pathway">
    <text evidence="10">Cell wall biogenesis; peptidoglycan biosynthesis.</text>
</comment>
<reference evidence="13 14" key="1">
    <citation type="submission" date="2016-10" db="EMBL/GenBank/DDBJ databases">
        <authorList>
            <person name="Varghese N."/>
            <person name="Submissions S."/>
        </authorList>
    </citation>
    <scope>NUCLEOTIDE SEQUENCE [LARGE SCALE GENOMIC DNA]</scope>
    <source>
        <strain evidence="13 14">DSM 25353</strain>
    </source>
</reference>
<keyword evidence="2 10" id="KW-0132">Cell division</keyword>
<accession>A0A8X8IF02</accession>
<protein>
    <recommendedName>
        <fullName evidence="10">UDP-N-acetylglucosamine--N-acetylmuramyl-(pentapeptide) pyrophosphoryl-undecaprenol N-acetylglucosamine transferase</fullName>
        <ecNumber evidence="10">2.4.1.227</ecNumber>
    </recommendedName>
    <alternativeName>
        <fullName evidence="10">Undecaprenyl-PP-MurNAc-pentapeptide-UDPGlcNAc GlcNAc transferase</fullName>
    </alternativeName>
</protein>
<evidence type="ECO:0000256" key="9">
    <source>
        <dbReference type="ARBA" id="ARBA00023316"/>
    </source>
</evidence>
<dbReference type="Pfam" id="PF03033">
    <property type="entry name" value="Glyco_transf_28"/>
    <property type="match status" value="1"/>
</dbReference>
<dbReference type="CDD" id="cd03785">
    <property type="entry name" value="GT28_MurG"/>
    <property type="match status" value="1"/>
</dbReference>
<feature type="binding site" evidence="10">
    <location>
        <begin position="11"/>
        <end position="13"/>
    </location>
    <ligand>
        <name>UDP-N-acetyl-alpha-D-glucosamine</name>
        <dbReference type="ChEBI" id="CHEBI:57705"/>
    </ligand>
</feature>
<dbReference type="InterPro" id="IPR004276">
    <property type="entry name" value="GlycoTrans_28_N"/>
</dbReference>
<evidence type="ECO:0000313" key="14">
    <source>
        <dbReference type="Proteomes" id="UP000198711"/>
    </source>
</evidence>
<dbReference type="GO" id="GO:0005886">
    <property type="term" value="C:plasma membrane"/>
    <property type="evidence" value="ECO:0007669"/>
    <property type="project" value="UniProtKB-SubCell"/>
</dbReference>
<dbReference type="GO" id="GO:0051301">
    <property type="term" value="P:cell division"/>
    <property type="evidence" value="ECO:0007669"/>
    <property type="project" value="UniProtKB-KW"/>
</dbReference>
<evidence type="ECO:0000256" key="6">
    <source>
        <dbReference type="ARBA" id="ARBA00022984"/>
    </source>
</evidence>
<dbReference type="AlphaFoldDB" id="A0A8X8IF02"/>
<dbReference type="InterPro" id="IPR007235">
    <property type="entry name" value="Glyco_trans_28_C"/>
</dbReference>
<keyword evidence="4 10" id="KW-0808">Transferase</keyword>
<dbReference type="EC" id="2.4.1.227" evidence="10"/>
<dbReference type="Proteomes" id="UP000198711">
    <property type="component" value="Unassembled WGS sequence"/>
</dbReference>
<feature type="domain" description="Glycosyltransferase family 28 N-terminal" evidence="11">
    <location>
        <begin position="4"/>
        <end position="143"/>
    </location>
</feature>
<evidence type="ECO:0000256" key="1">
    <source>
        <dbReference type="ARBA" id="ARBA00022475"/>
    </source>
</evidence>
<keyword evidence="9 10" id="KW-0961">Cell wall biogenesis/degradation</keyword>
<feature type="domain" description="Glycosyl transferase family 28 C-terminal" evidence="12">
    <location>
        <begin position="191"/>
        <end position="341"/>
    </location>
</feature>
<dbReference type="GO" id="GO:0009252">
    <property type="term" value="P:peptidoglycan biosynthetic process"/>
    <property type="evidence" value="ECO:0007669"/>
    <property type="project" value="UniProtKB-UniRule"/>
</dbReference>
<evidence type="ECO:0000256" key="7">
    <source>
        <dbReference type="ARBA" id="ARBA00023136"/>
    </source>
</evidence>
<organism evidence="13 14">
    <name type="scientific">Hydrobacter penzbergensis</name>
    <dbReference type="NCBI Taxonomy" id="1235997"/>
    <lineage>
        <taxon>Bacteria</taxon>
        <taxon>Pseudomonadati</taxon>
        <taxon>Bacteroidota</taxon>
        <taxon>Chitinophagia</taxon>
        <taxon>Chitinophagales</taxon>
        <taxon>Chitinophagaceae</taxon>
        <taxon>Hydrobacter</taxon>
    </lineage>
</organism>
<dbReference type="GO" id="GO:0005975">
    <property type="term" value="P:carbohydrate metabolic process"/>
    <property type="evidence" value="ECO:0007669"/>
    <property type="project" value="InterPro"/>
</dbReference>
<feature type="binding site" evidence="10">
    <location>
        <position position="125"/>
    </location>
    <ligand>
        <name>UDP-N-acetyl-alpha-D-glucosamine</name>
        <dbReference type="ChEBI" id="CHEBI:57705"/>
    </ligand>
</feature>
<comment type="catalytic activity">
    <reaction evidence="10">
        <text>di-trans,octa-cis-undecaprenyl diphospho-N-acetyl-alpha-D-muramoyl-L-alanyl-D-glutamyl-meso-2,6-diaminopimeloyl-D-alanyl-D-alanine + UDP-N-acetyl-alpha-D-glucosamine = di-trans,octa-cis-undecaprenyl diphospho-[N-acetyl-alpha-D-glucosaminyl-(1-&gt;4)]-N-acetyl-alpha-D-muramoyl-L-alanyl-D-glutamyl-meso-2,6-diaminopimeloyl-D-alanyl-D-alanine + UDP + H(+)</text>
        <dbReference type="Rhea" id="RHEA:31227"/>
        <dbReference type="ChEBI" id="CHEBI:15378"/>
        <dbReference type="ChEBI" id="CHEBI:57705"/>
        <dbReference type="ChEBI" id="CHEBI:58223"/>
        <dbReference type="ChEBI" id="CHEBI:61387"/>
        <dbReference type="ChEBI" id="CHEBI:61388"/>
        <dbReference type="EC" id="2.4.1.227"/>
    </reaction>
</comment>
<feature type="binding site" evidence="10">
    <location>
        <position position="198"/>
    </location>
    <ligand>
        <name>UDP-N-acetyl-alpha-D-glucosamine</name>
        <dbReference type="ChEBI" id="CHEBI:57705"/>
    </ligand>
</feature>
<evidence type="ECO:0000259" key="11">
    <source>
        <dbReference type="Pfam" id="PF03033"/>
    </source>
</evidence>
<comment type="function">
    <text evidence="10">Cell wall formation. Catalyzes the transfer of a GlcNAc subunit on undecaprenyl-pyrophosphoryl-MurNAc-pentapeptide (lipid intermediate I) to form undecaprenyl-pyrophosphoryl-MurNAc-(pentapeptide)GlcNAc (lipid intermediate II).</text>
</comment>
<dbReference type="HAMAP" id="MF_00033">
    <property type="entry name" value="MurG"/>
    <property type="match status" value="1"/>
</dbReference>
<evidence type="ECO:0000256" key="3">
    <source>
        <dbReference type="ARBA" id="ARBA00022676"/>
    </source>
</evidence>
<feature type="binding site" evidence="10">
    <location>
        <position position="166"/>
    </location>
    <ligand>
        <name>UDP-N-acetyl-alpha-D-glucosamine</name>
        <dbReference type="ChEBI" id="CHEBI:57705"/>
    </ligand>
</feature>
<keyword evidence="8 10" id="KW-0131">Cell cycle</keyword>
<evidence type="ECO:0000259" key="12">
    <source>
        <dbReference type="Pfam" id="PF04101"/>
    </source>
</evidence>
<comment type="caution">
    <text evidence="13">The sequence shown here is derived from an EMBL/GenBank/DDBJ whole genome shotgun (WGS) entry which is preliminary data.</text>
</comment>
<feature type="binding site" evidence="10">
    <location>
        <position position="295"/>
    </location>
    <ligand>
        <name>UDP-N-acetyl-alpha-D-glucosamine</name>
        <dbReference type="ChEBI" id="CHEBI:57705"/>
    </ligand>
</feature>
<keyword evidence="14" id="KW-1185">Reference proteome</keyword>
<keyword evidence="1 10" id="KW-1003">Cell membrane</keyword>
<name>A0A8X8IF02_9BACT</name>
<evidence type="ECO:0000256" key="10">
    <source>
        <dbReference type="HAMAP-Rule" id="MF_00033"/>
    </source>
</evidence>
<keyword evidence="7 10" id="KW-0472">Membrane</keyword>
<sequence length="362" mass="39251">MKRIIIAGGGTGGHIFPAIAIANALKQQAPDTEILFIGAQGKMEMEKVPQAGYAIQGLDIAGFNRSSLIKNISLPYKLVKSFYQVRKIVNAFQPDAAVGVGGYSSFPVLRYAQSKGIPTFIHESNSFAGKSNILLGKNATEIFVASAGMEKFFPADKLLVTGNPVRKAIIQSAMARDEAIRFFGLDPNKTTVLVVGGSLGARSINEVVASHVTDLLSLDLQMIWQTGKNGADGYKERGKPFPNIWVDAFITEMDKAYAAADLVVSRAGAMSVAELCVAGKPVIFVPYPHAAEDHQTVNAKYLVNKEAAMLVKDEEVRVKLFSTIVQLAKDKQKQHELHERISQLAVTNADEVIATEILKHLK</sequence>
<dbReference type="GO" id="GO:0050511">
    <property type="term" value="F:undecaprenyldiphospho-muramoylpentapeptide beta-N-acetylglucosaminyltransferase activity"/>
    <property type="evidence" value="ECO:0007669"/>
    <property type="project" value="UniProtKB-UniRule"/>
</dbReference>
<keyword evidence="3 10" id="KW-0328">Glycosyltransferase</keyword>
<dbReference type="GO" id="GO:0008360">
    <property type="term" value="P:regulation of cell shape"/>
    <property type="evidence" value="ECO:0007669"/>
    <property type="project" value="UniProtKB-KW"/>
</dbReference>